<reference evidence="2 3" key="1">
    <citation type="submission" date="2016-07" db="EMBL/GenBank/DDBJ databases">
        <title>Pervasive Adenine N6-methylation of Active Genes in Fungi.</title>
        <authorList>
            <consortium name="DOE Joint Genome Institute"/>
            <person name="Mondo S.J."/>
            <person name="Dannebaum R.O."/>
            <person name="Kuo R.C."/>
            <person name="Labutti K."/>
            <person name="Haridas S."/>
            <person name="Kuo A."/>
            <person name="Salamov A."/>
            <person name="Ahrendt S.R."/>
            <person name="Lipzen A."/>
            <person name="Sullivan W."/>
            <person name="Andreopoulos W.B."/>
            <person name="Clum A."/>
            <person name="Lindquist E."/>
            <person name="Daum C."/>
            <person name="Ramamoorthy G.K."/>
            <person name="Gryganskyi A."/>
            <person name="Culley D."/>
            <person name="Magnuson J.K."/>
            <person name="James T.Y."/>
            <person name="O'Malley M.A."/>
            <person name="Stajich J.E."/>
            <person name="Spatafora J.W."/>
            <person name="Visel A."/>
            <person name="Grigoriev I.V."/>
        </authorList>
    </citation>
    <scope>NUCLEOTIDE SEQUENCE [LARGE SCALE GENOMIC DNA]</scope>
    <source>
        <strain evidence="2 3">68-887.2</strain>
    </source>
</reference>
<dbReference type="InterPro" id="IPR046341">
    <property type="entry name" value="SET_dom_sf"/>
</dbReference>
<gene>
    <name evidence="2" type="ORF">BCR39DRAFT_551262</name>
</gene>
<dbReference type="InParanoid" id="A0A1Y2AJ17"/>
<dbReference type="GO" id="GO:0016279">
    <property type="term" value="F:protein-lysine N-methyltransferase activity"/>
    <property type="evidence" value="ECO:0007669"/>
    <property type="project" value="TreeGrafter"/>
</dbReference>
<evidence type="ECO:0000256" key="1">
    <source>
        <dbReference type="SAM" id="MobiDB-lite"/>
    </source>
</evidence>
<proteinExistence type="predicted"/>
<feature type="region of interest" description="Disordered" evidence="1">
    <location>
        <begin position="319"/>
        <end position="347"/>
    </location>
</feature>
<dbReference type="Gene3D" id="3.90.1410.10">
    <property type="entry name" value="set domain protein methyltransferase, domain 1"/>
    <property type="match status" value="1"/>
</dbReference>
<comment type="caution">
    <text evidence="2">The sequence shown here is derived from an EMBL/GenBank/DDBJ whole genome shotgun (WGS) entry which is preliminary data.</text>
</comment>
<name>A0A1Y2AJ17_9TREE</name>
<accession>A0A1Y2AJ17</accession>
<dbReference type="PANTHER" id="PTHR13271">
    <property type="entry name" value="UNCHARACTERIZED PUTATIVE METHYLTRANSFERASE"/>
    <property type="match status" value="1"/>
</dbReference>
<evidence type="ECO:0000313" key="3">
    <source>
        <dbReference type="Proteomes" id="UP000193986"/>
    </source>
</evidence>
<dbReference type="STRING" id="71784.A0A1Y2AJ17"/>
<dbReference type="AlphaFoldDB" id="A0A1Y2AJ17"/>
<dbReference type="CDD" id="cd10527">
    <property type="entry name" value="SET_LSMT"/>
    <property type="match status" value="1"/>
</dbReference>
<dbReference type="EMBL" id="MCFC01000091">
    <property type="protein sequence ID" value="ORY22561.1"/>
    <property type="molecule type" value="Genomic_DNA"/>
</dbReference>
<dbReference type="OrthoDB" id="441812at2759"/>
<keyword evidence="3" id="KW-1185">Reference proteome</keyword>
<dbReference type="Proteomes" id="UP000193986">
    <property type="component" value="Unassembled WGS sequence"/>
</dbReference>
<evidence type="ECO:0000313" key="2">
    <source>
        <dbReference type="EMBL" id="ORY22561.1"/>
    </source>
</evidence>
<protein>
    <submittedName>
        <fullName evidence="2">Uncharacterized protein</fullName>
    </submittedName>
</protein>
<sequence>MKGTVCTVPKSCILSHQTASFSTIHPLPLNADEEFQSSDYILHLAACLLHELRLGEASRWYGYLQILPRSIVMIPTFWEVEELAGLDGAKALEWLRGTEGDKELRRKVGDGLGMAAIQEYYSAIQSFFPSTPSHPCPSPFSAYVYALSMVSTRAFVLDAYHTIGIIPFVDLFNHSSTSHTSLLCDQNVCPTCGSILACEHDLDLDAKLGSSDEPETPQRLAHLSVNYIQRPEAEGNNVDMCAERPIRAGEEIFSCYEEDVGDGKLLVEWGYVSGEQAGEGLTWSPRDVIRPNQVGLFMALLQSEKMAAAVEADRREEDLLPPIPTDPTRSVGKGVKPATSGTSPNSVTAPKLIAPASTKQFGLLNVTHNGLVSINLLIAMYLRTLPDSIDGDLDRIESDLVIVFNELEAAARHREMTLTSRNDNGLTKYKDDRQYTMKSGTSRLGHAVVRLVEERLEATFKPELSAEDLRMIHYALPTDAILQRTALVLAEDERRLLEVVKARWIPLLGGSV</sequence>
<dbReference type="InterPro" id="IPR050600">
    <property type="entry name" value="SETD3_SETD6_MTase"/>
</dbReference>
<organism evidence="2 3">
    <name type="scientific">Naematelia encephala</name>
    <dbReference type="NCBI Taxonomy" id="71784"/>
    <lineage>
        <taxon>Eukaryota</taxon>
        <taxon>Fungi</taxon>
        <taxon>Dikarya</taxon>
        <taxon>Basidiomycota</taxon>
        <taxon>Agaricomycotina</taxon>
        <taxon>Tremellomycetes</taxon>
        <taxon>Tremellales</taxon>
        <taxon>Naemateliaceae</taxon>
        <taxon>Naematelia</taxon>
    </lineage>
</organism>
<dbReference type="PANTHER" id="PTHR13271:SF34">
    <property type="entry name" value="N-LYSINE METHYLTRANSFERASE SETD6"/>
    <property type="match status" value="1"/>
</dbReference>
<dbReference type="SUPFAM" id="SSF82199">
    <property type="entry name" value="SET domain"/>
    <property type="match status" value="1"/>
</dbReference>
<dbReference type="GO" id="GO:0005634">
    <property type="term" value="C:nucleus"/>
    <property type="evidence" value="ECO:0007669"/>
    <property type="project" value="TreeGrafter"/>
</dbReference>